<gene>
    <name evidence="3" type="ORF">RS130_05050</name>
</gene>
<dbReference type="PANTHER" id="PTHR13774:SF17">
    <property type="entry name" value="PHENAZINE BIOSYNTHESIS-LIKE DOMAIN-CONTAINING PROTEIN"/>
    <property type="match status" value="1"/>
</dbReference>
<keyword evidence="4" id="KW-1185">Reference proteome</keyword>
<reference evidence="3 4" key="1">
    <citation type="submission" date="2023-10" db="EMBL/GenBank/DDBJ databases">
        <title>Glaciecola aquimarina strain GGW-M5 nov., isolated from a coastal seawater.</title>
        <authorList>
            <person name="Bayburt H."/>
            <person name="Kim J.M."/>
            <person name="Choi B.J."/>
            <person name="Jeon C.O."/>
        </authorList>
    </citation>
    <scope>NUCLEOTIDE SEQUENCE [LARGE SCALE GENOMIC DNA]</scope>
    <source>
        <strain evidence="3 4">KCTC 32108</strain>
    </source>
</reference>
<evidence type="ECO:0000313" key="4">
    <source>
        <dbReference type="Proteomes" id="UP001247805"/>
    </source>
</evidence>
<dbReference type="NCBIfam" id="TIGR00654">
    <property type="entry name" value="PhzF_family"/>
    <property type="match status" value="1"/>
</dbReference>
<dbReference type="InterPro" id="IPR003719">
    <property type="entry name" value="Phenazine_PhzF-like"/>
</dbReference>
<comment type="caution">
    <text evidence="3">The sequence shown here is derived from an EMBL/GenBank/DDBJ whole genome shotgun (WGS) entry which is preliminary data.</text>
</comment>
<evidence type="ECO:0000313" key="3">
    <source>
        <dbReference type="EMBL" id="MDU0353380.1"/>
    </source>
</evidence>
<keyword evidence="2" id="KW-0413">Isomerase</keyword>
<evidence type="ECO:0000256" key="2">
    <source>
        <dbReference type="ARBA" id="ARBA00023235"/>
    </source>
</evidence>
<name>A0ABU3STP7_9ALTE</name>
<dbReference type="Gene3D" id="3.10.310.10">
    <property type="entry name" value="Diaminopimelate Epimerase, Chain A, domain 1"/>
    <property type="match status" value="2"/>
</dbReference>
<protein>
    <submittedName>
        <fullName evidence="3">PhzF family phenazine biosynthesis protein</fullName>
    </submittedName>
</protein>
<sequence length="265" mass="29452">MRITLFQVDAFATRVFQGNPAAVCPLDEWLEDELLQKIAEENNLSETAFFVVTEQQISLRWFTPEAEVDLCGHATLAAAHVLYQHLDYAEPEVKFQTRSGELLVAKNETGYVMDFPATVPQLIAPPAALLAGLDGIVPKAVLAAFDYVVVLESEQAVRDLKPKFAEWLTLDLRGVVVTAKGDEADFVSRSFFPKLKVNEDPVTGSAHCELTPYWAKQLNKSALQAKQVSARTGLIGCQQWQDRVRLTGNAVDYLVGEINLDWNDK</sequence>
<dbReference type="RefSeq" id="WP_316025059.1">
    <property type="nucleotide sequence ID" value="NZ_JAWDIO010000002.1"/>
</dbReference>
<comment type="similarity">
    <text evidence="1">Belongs to the PhzF family.</text>
</comment>
<dbReference type="PANTHER" id="PTHR13774">
    <property type="entry name" value="PHENAZINE BIOSYNTHESIS PROTEIN"/>
    <property type="match status" value="1"/>
</dbReference>
<organism evidence="3 4">
    <name type="scientific">Paraglaciecola aquimarina</name>
    <dbReference type="NCBI Taxonomy" id="1235557"/>
    <lineage>
        <taxon>Bacteria</taxon>
        <taxon>Pseudomonadati</taxon>
        <taxon>Pseudomonadota</taxon>
        <taxon>Gammaproteobacteria</taxon>
        <taxon>Alteromonadales</taxon>
        <taxon>Alteromonadaceae</taxon>
        <taxon>Paraglaciecola</taxon>
    </lineage>
</organism>
<dbReference type="PIRSF" id="PIRSF016184">
    <property type="entry name" value="PhzC_PhzF"/>
    <property type="match status" value="1"/>
</dbReference>
<dbReference type="Pfam" id="PF02567">
    <property type="entry name" value="PhzC-PhzF"/>
    <property type="match status" value="1"/>
</dbReference>
<evidence type="ECO:0000256" key="1">
    <source>
        <dbReference type="ARBA" id="ARBA00008270"/>
    </source>
</evidence>
<proteinExistence type="inferred from homology"/>
<accession>A0ABU3STP7</accession>
<dbReference type="EMBL" id="JAWDIO010000002">
    <property type="protein sequence ID" value="MDU0353380.1"/>
    <property type="molecule type" value="Genomic_DNA"/>
</dbReference>
<dbReference type="Proteomes" id="UP001247805">
    <property type="component" value="Unassembled WGS sequence"/>
</dbReference>
<dbReference type="SUPFAM" id="SSF54506">
    <property type="entry name" value="Diaminopimelate epimerase-like"/>
    <property type="match status" value="1"/>
</dbReference>